<comment type="caution">
    <text evidence="12">The sequence shown here is derived from an EMBL/GenBank/DDBJ whole genome shotgun (WGS) entry which is preliminary data.</text>
</comment>
<dbReference type="Pfam" id="PF01061">
    <property type="entry name" value="ABC2_membrane"/>
    <property type="match status" value="1"/>
</dbReference>
<keyword evidence="7 10" id="KW-1133">Transmembrane helix</keyword>
<keyword evidence="3" id="KW-0813">Transport</keyword>
<comment type="similarity">
    <text evidence="2">Belongs to the ABC-2 integral membrane protein family.</text>
</comment>
<dbReference type="PANTHER" id="PTHR30413">
    <property type="entry name" value="INNER MEMBRANE TRANSPORT PERMEASE"/>
    <property type="match status" value="1"/>
</dbReference>
<reference evidence="12 13" key="1">
    <citation type="submission" date="2020-03" db="EMBL/GenBank/DDBJ databases">
        <title>Roseomonas selenitidurans sp. nov. isolated from urban soil.</title>
        <authorList>
            <person name="Liu H."/>
        </authorList>
    </citation>
    <scope>NUCLEOTIDE SEQUENCE [LARGE SCALE GENOMIC DNA]</scope>
    <source>
        <strain evidence="12 13">BU-1</strain>
    </source>
</reference>
<evidence type="ECO:0000256" key="3">
    <source>
        <dbReference type="ARBA" id="ARBA00022448"/>
    </source>
</evidence>
<evidence type="ECO:0000313" key="12">
    <source>
        <dbReference type="EMBL" id="NKC33035.1"/>
    </source>
</evidence>
<evidence type="ECO:0000256" key="7">
    <source>
        <dbReference type="ARBA" id="ARBA00022989"/>
    </source>
</evidence>
<name>A0ABX1E770_9PROT</name>
<keyword evidence="8" id="KW-0625">Polysaccharide transport</keyword>
<feature type="transmembrane region" description="Helical" evidence="10">
    <location>
        <begin position="197"/>
        <end position="215"/>
    </location>
</feature>
<keyword evidence="9 10" id="KW-0472">Membrane</keyword>
<dbReference type="RefSeq" id="WP_168033770.1">
    <property type="nucleotide sequence ID" value="NZ_JAAVNE010000036.1"/>
</dbReference>
<keyword evidence="4" id="KW-1003">Cell membrane</keyword>
<dbReference type="InterPro" id="IPR000412">
    <property type="entry name" value="ABC_2_transport"/>
</dbReference>
<feature type="transmembrane region" description="Helical" evidence="10">
    <location>
        <begin position="250"/>
        <end position="271"/>
    </location>
</feature>
<evidence type="ECO:0000256" key="2">
    <source>
        <dbReference type="ARBA" id="ARBA00007783"/>
    </source>
</evidence>
<evidence type="ECO:0000256" key="6">
    <source>
        <dbReference type="ARBA" id="ARBA00022692"/>
    </source>
</evidence>
<dbReference type="InterPro" id="IPR013525">
    <property type="entry name" value="ABC2_TM"/>
</dbReference>
<evidence type="ECO:0000256" key="5">
    <source>
        <dbReference type="ARBA" id="ARBA00022597"/>
    </source>
</evidence>
<feature type="transmembrane region" description="Helical" evidence="10">
    <location>
        <begin position="159"/>
        <end position="185"/>
    </location>
</feature>
<keyword evidence="5" id="KW-0762">Sugar transport</keyword>
<feature type="transmembrane region" description="Helical" evidence="10">
    <location>
        <begin position="84"/>
        <end position="102"/>
    </location>
</feature>
<dbReference type="PRINTS" id="PR00164">
    <property type="entry name" value="ABC2TRNSPORT"/>
</dbReference>
<dbReference type="Proteomes" id="UP000787635">
    <property type="component" value="Unassembled WGS sequence"/>
</dbReference>
<accession>A0ABX1E770</accession>
<protein>
    <submittedName>
        <fullName evidence="12">ABC transporter permease</fullName>
    </submittedName>
</protein>
<evidence type="ECO:0000256" key="4">
    <source>
        <dbReference type="ARBA" id="ARBA00022475"/>
    </source>
</evidence>
<feature type="domain" description="ABC-2 type transporter transmembrane" evidence="11">
    <location>
        <begin position="36"/>
        <end position="240"/>
    </location>
</feature>
<evidence type="ECO:0000259" key="11">
    <source>
        <dbReference type="Pfam" id="PF01061"/>
    </source>
</evidence>
<evidence type="ECO:0000313" key="13">
    <source>
        <dbReference type="Proteomes" id="UP000787635"/>
    </source>
</evidence>
<feature type="transmembrane region" description="Helical" evidence="10">
    <location>
        <begin position="53"/>
        <end position="72"/>
    </location>
</feature>
<keyword evidence="6 10" id="KW-0812">Transmembrane</keyword>
<dbReference type="EMBL" id="JAAVNE010000036">
    <property type="protein sequence ID" value="NKC33035.1"/>
    <property type="molecule type" value="Genomic_DNA"/>
</dbReference>
<evidence type="ECO:0000256" key="9">
    <source>
        <dbReference type="ARBA" id="ARBA00023136"/>
    </source>
</evidence>
<proteinExistence type="inferred from homology"/>
<sequence length="277" mass="30692">MSTYTGGTNGLPEGFPQRKSGLAQTIEGFQVQGRVIHALLLRELQTRFGRGELGFLWLFLEPLILAIGIGALKSFTREGGPVPPFLYAVVGYAPYFAFRAIINRASAAFQANSSLMYHRQVRLLDILLARNLLEMSAVTCVLVVILAGALWVIGFTPQSVPMVVGSMLLLFAFANGLSLLVAAGCARWEMLERFVHIYTYISLPFSGALFSLHSMPKEFREALLWNPQANLHEMVRDGMFGDLIPAYYDFPYVLAWVLGVNLLGLAAVRAVRSRLEF</sequence>
<evidence type="ECO:0000256" key="10">
    <source>
        <dbReference type="SAM" id="Phobius"/>
    </source>
</evidence>
<organism evidence="12 13">
    <name type="scientific">Falsiroseomonas selenitidurans</name>
    <dbReference type="NCBI Taxonomy" id="2716335"/>
    <lineage>
        <taxon>Bacteria</taxon>
        <taxon>Pseudomonadati</taxon>
        <taxon>Pseudomonadota</taxon>
        <taxon>Alphaproteobacteria</taxon>
        <taxon>Acetobacterales</taxon>
        <taxon>Roseomonadaceae</taxon>
        <taxon>Falsiroseomonas</taxon>
    </lineage>
</organism>
<keyword evidence="13" id="KW-1185">Reference proteome</keyword>
<evidence type="ECO:0000256" key="1">
    <source>
        <dbReference type="ARBA" id="ARBA00004651"/>
    </source>
</evidence>
<comment type="subcellular location">
    <subcellularLocation>
        <location evidence="1">Cell membrane</location>
        <topology evidence="1">Multi-pass membrane protein</topology>
    </subcellularLocation>
</comment>
<gene>
    <name evidence="12" type="ORF">HEQ75_19370</name>
</gene>
<dbReference type="PANTHER" id="PTHR30413:SF10">
    <property type="entry name" value="CAPSULE POLYSACCHARIDE EXPORT INNER-MEMBRANE PROTEIN CTRC"/>
    <property type="match status" value="1"/>
</dbReference>
<feature type="transmembrane region" description="Helical" evidence="10">
    <location>
        <begin position="123"/>
        <end position="153"/>
    </location>
</feature>
<evidence type="ECO:0000256" key="8">
    <source>
        <dbReference type="ARBA" id="ARBA00023047"/>
    </source>
</evidence>